<dbReference type="GO" id="GO:0016020">
    <property type="term" value="C:membrane"/>
    <property type="evidence" value="ECO:0007669"/>
    <property type="project" value="TreeGrafter"/>
</dbReference>
<dbReference type="SUPFAM" id="SSF56801">
    <property type="entry name" value="Acetyl-CoA synthetase-like"/>
    <property type="match status" value="1"/>
</dbReference>
<dbReference type="OrthoDB" id="189102at2759"/>
<reference evidence="5 6" key="1">
    <citation type="submission" date="2012-04" db="EMBL/GenBank/DDBJ databases">
        <title>The Genome Sequence of Saprolegnia declina VS20.</title>
        <authorList>
            <consortium name="The Broad Institute Genome Sequencing Platform"/>
            <person name="Russ C."/>
            <person name="Nusbaum C."/>
            <person name="Tyler B."/>
            <person name="van West P."/>
            <person name="Dieguez-Uribeondo J."/>
            <person name="de Bruijn I."/>
            <person name="Tripathy S."/>
            <person name="Jiang R."/>
            <person name="Young S.K."/>
            <person name="Zeng Q."/>
            <person name="Gargeya S."/>
            <person name="Fitzgerald M."/>
            <person name="Haas B."/>
            <person name="Abouelleil A."/>
            <person name="Alvarado L."/>
            <person name="Arachchi H.M."/>
            <person name="Berlin A."/>
            <person name="Chapman S.B."/>
            <person name="Goldberg J."/>
            <person name="Griggs A."/>
            <person name="Gujja S."/>
            <person name="Hansen M."/>
            <person name="Howarth C."/>
            <person name="Imamovic A."/>
            <person name="Larimer J."/>
            <person name="McCowen C."/>
            <person name="Montmayeur A."/>
            <person name="Murphy C."/>
            <person name="Neiman D."/>
            <person name="Pearson M."/>
            <person name="Priest M."/>
            <person name="Roberts A."/>
            <person name="Saif S."/>
            <person name="Shea T."/>
            <person name="Sisk P."/>
            <person name="Sykes S."/>
            <person name="Wortman J."/>
            <person name="Nusbaum C."/>
            <person name="Birren B."/>
        </authorList>
    </citation>
    <scope>NUCLEOTIDE SEQUENCE [LARGE SCALE GENOMIC DNA]</scope>
    <source>
        <strain evidence="5 6">VS20</strain>
    </source>
</reference>
<dbReference type="InterPro" id="IPR000873">
    <property type="entry name" value="AMP-dep_synth/lig_dom"/>
</dbReference>
<protein>
    <recommendedName>
        <fullName evidence="4">AMP-dependent synthetase/ligase domain-containing protein</fullName>
    </recommendedName>
</protein>
<dbReference type="GeneID" id="19942121"/>
<evidence type="ECO:0000313" key="6">
    <source>
        <dbReference type="Proteomes" id="UP000030762"/>
    </source>
</evidence>
<feature type="signal peptide" evidence="3">
    <location>
        <begin position="1"/>
        <end position="22"/>
    </location>
</feature>
<dbReference type="PANTHER" id="PTHR43272">
    <property type="entry name" value="LONG-CHAIN-FATTY-ACID--COA LIGASE"/>
    <property type="match status" value="1"/>
</dbReference>
<dbReference type="GO" id="GO:0004467">
    <property type="term" value="F:long-chain fatty acid-CoA ligase activity"/>
    <property type="evidence" value="ECO:0007669"/>
    <property type="project" value="TreeGrafter"/>
</dbReference>
<dbReference type="PANTHER" id="PTHR43272:SF33">
    <property type="entry name" value="AMP-BINDING DOMAIN-CONTAINING PROTEIN-RELATED"/>
    <property type="match status" value="1"/>
</dbReference>
<dbReference type="Proteomes" id="UP000030762">
    <property type="component" value="Unassembled WGS sequence"/>
</dbReference>
<name>T0R393_SAPDV</name>
<dbReference type="InParanoid" id="T0R393"/>
<dbReference type="InterPro" id="IPR042099">
    <property type="entry name" value="ANL_N_sf"/>
</dbReference>
<keyword evidence="6" id="KW-1185">Reference proteome</keyword>
<dbReference type="PROSITE" id="PS00455">
    <property type="entry name" value="AMP_BINDING"/>
    <property type="match status" value="1"/>
</dbReference>
<evidence type="ECO:0000256" key="3">
    <source>
        <dbReference type="SAM" id="SignalP"/>
    </source>
</evidence>
<feature type="chain" id="PRO_5004570374" description="AMP-dependent synthetase/ligase domain-containing protein" evidence="3">
    <location>
        <begin position="23"/>
        <end position="705"/>
    </location>
</feature>
<dbReference type="Gene3D" id="3.40.50.12780">
    <property type="entry name" value="N-terminal domain of ligase-like"/>
    <property type="match status" value="1"/>
</dbReference>
<evidence type="ECO:0000256" key="2">
    <source>
        <dbReference type="ARBA" id="ARBA00022840"/>
    </source>
</evidence>
<keyword evidence="1" id="KW-0547">Nucleotide-binding</keyword>
<keyword evidence="2" id="KW-0067">ATP-binding</keyword>
<keyword evidence="3" id="KW-0732">Signal</keyword>
<evidence type="ECO:0000259" key="4">
    <source>
        <dbReference type="Pfam" id="PF00501"/>
    </source>
</evidence>
<dbReference type="Pfam" id="PF00501">
    <property type="entry name" value="AMP-binding"/>
    <property type="match status" value="1"/>
</dbReference>
<evidence type="ECO:0000256" key="1">
    <source>
        <dbReference type="ARBA" id="ARBA00022741"/>
    </source>
</evidence>
<dbReference type="AlphaFoldDB" id="T0R393"/>
<dbReference type="GO" id="GO:0005783">
    <property type="term" value="C:endoplasmic reticulum"/>
    <property type="evidence" value="ECO:0007669"/>
    <property type="project" value="TreeGrafter"/>
</dbReference>
<dbReference type="RefSeq" id="XP_008605140.1">
    <property type="nucleotide sequence ID" value="XM_008606918.1"/>
</dbReference>
<dbReference type="GO" id="GO:0005524">
    <property type="term" value="F:ATP binding"/>
    <property type="evidence" value="ECO:0007669"/>
    <property type="project" value="UniProtKB-KW"/>
</dbReference>
<gene>
    <name evidence="5" type="ORF">SDRG_01394</name>
</gene>
<dbReference type="OMA" id="FDHNDVY"/>
<dbReference type="STRING" id="1156394.T0R393"/>
<proteinExistence type="predicted"/>
<dbReference type="eggNOG" id="KOG1256">
    <property type="taxonomic scope" value="Eukaryota"/>
</dbReference>
<dbReference type="InterPro" id="IPR020845">
    <property type="entry name" value="AMP-binding_CS"/>
</dbReference>
<feature type="domain" description="AMP-dependent synthetase/ligase" evidence="4">
    <location>
        <begin position="75"/>
        <end position="517"/>
    </location>
</feature>
<dbReference type="EMBL" id="JH767134">
    <property type="protein sequence ID" value="EQC41426.1"/>
    <property type="molecule type" value="Genomic_DNA"/>
</dbReference>
<evidence type="ECO:0000313" key="5">
    <source>
        <dbReference type="EMBL" id="EQC41426.1"/>
    </source>
</evidence>
<accession>T0R393</accession>
<organism evidence="5 6">
    <name type="scientific">Saprolegnia diclina (strain VS20)</name>
    <dbReference type="NCBI Taxonomy" id="1156394"/>
    <lineage>
        <taxon>Eukaryota</taxon>
        <taxon>Sar</taxon>
        <taxon>Stramenopiles</taxon>
        <taxon>Oomycota</taxon>
        <taxon>Saprolegniomycetes</taxon>
        <taxon>Saprolegniales</taxon>
        <taxon>Saprolegniaceae</taxon>
        <taxon>Saprolegnia</taxon>
    </lineage>
</organism>
<sequence length="705" mass="75551">MVTTTTTTLVASAAAVGLGALALNALLPSPEVTTRPSVFCAPDEASATPGSGPIYRTAATLSVSAPYETMLAVLDDQVAKYPDANFLGHRPIDANGEAGAYVWASYAQVYARVQAFAAGLLHEKLLAPTPDGLRMLCIYMKNCPNWIVAEYGAFYGGATVVPLYDTLGSSSTSFILQHTHASTVVCSRNELMALLRVRSSVPSLTTIILSGDVTADDEASARDAGVRLTSMAAIEAIGAAHPAPRAPLNASAMAILMYTSGTTGDPKGVPLTHANILLCSCSSDARIKYRKSKVALEDHPIHLSYLPLAHIAEQLAKTLTLRHGGSLGFYQGDPLKLIDDLIALRPTIFASVPRLLNRVYDKVVGAGLSAGGLKGWLFATALATKLANVERGITSHWLFDRLIFEKIRAKLGLDRVQFVITGSAPLSSDVASFYRVLLDCPVVEGYGQTECTGGATASDPRDFSAGNVGTPFSCVEMKLVSVPDMGYDVTDTVHGSMDVAGRGEIFYRGATVFGGYFKNPELTKEVLDEEGWLHSGDIGVWTLDGRLKIVDRKKNIFKLSQGEYVAPEKIENIIASSVFVNQSFVYGDSYHAMVVGVIVPEETEIAALATSLGISGTYKELCAHPKIVAHVLSDIQRVSKTSQLLGFETLRGIALRPELFTIEEGLVTPSLKLKRQAAKKIFADVLDRLYVETKDTVAGKQIKQQ</sequence>
<dbReference type="VEuPathDB" id="FungiDB:SDRG_01394"/>